<dbReference type="InterPro" id="IPR036291">
    <property type="entry name" value="NAD(P)-bd_dom_sf"/>
</dbReference>
<organism evidence="1 2">
    <name type="scientific">Pseudohaliea rubra DSM 19751</name>
    <dbReference type="NCBI Taxonomy" id="1265313"/>
    <lineage>
        <taxon>Bacteria</taxon>
        <taxon>Pseudomonadati</taxon>
        <taxon>Pseudomonadota</taxon>
        <taxon>Gammaproteobacteria</taxon>
        <taxon>Cellvibrionales</taxon>
        <taxon>Halieaceae</taxon>
        <taxon>Pseudohaliea</taxon>
    </lineage>
</organism>
<dbReference type="eggNOG" id="COG0451">
    <property type="taxonomic scope" value="Bacteria"/>
</dbReference>
<sequence>MPRAAALAPDFVVTTFKPLGRDQAGYRRGFADAAAYLAEAFAARPPRRLLFVSSTRVYAEQDGGWVDETSPLATAATDPAAAEIVAAEDTLAAVAPVARLRCAGIYGGADGFLQRRVASGSLCPPTPVHYSNRIHRDDVGGFLAHLLTAAAKGSALAPAYNVVDDLPVPQATVEAWLAEHLGVPESERRYDARPLSRGHKRLRNERLHGSGYRLRYSDYRAGYAAALAAAG</sequence>
<reference evidence="1 2" key="1">
    <citation type="journal article" date="2014" name="Genome Announc.">
        <title>Genome Sequence of Gammaproteobacterial Pseudohaliea rubra Type Strain DSM 19751, Isolated from Coastal Seawater of the Mediterranean Sea.</title>
        <authorList>
            <person name="Spring S."/>
            <person name="Fiebig A."/>
            <person name="Riedel T."/>
            <person name="Goker M."/>
            <person name="Klenk H.P."/>
        </authorList>
    </citation>
    <scope>NUCLEOTIDE SEQUENCE [LARGE SCALE GENOMIC DNA]</scope>
    <source>
        <strain evidence="1 2">DSM 19751</strain>
    </source>
</reference>
<dbReference type="SUPFAM" id="SSF51735">
    <property type="entry name" value="NAD(P)-binding Rossmann-fold domains"/>
    <property type="match status" value="1"/>
</dbReference>
<dbReference type="Proteomes" id="UP000029640">
    <property type="component" value="Unassembled WGS sequence"/>
</dbReference>
<gene>
    <name evidence="1" type="ORF">HRUBRA_01195</name>
</gene>
<dbReference type="HOGENOM" id="CLU_007383_11_2_6"/>
<comment type="caution">
    <text evidence="1">The sequence shown here is derived from an EMBL/GenBank/DDBJ whole genome shotgun (WGS) entry which is preliminary data.</text>
</comment>
<protein>
    <submittedName>
        <fullName evidence="1">Nucleoside-diphosphate-sugar epimerase</fullName>
    </submittedName>
</protein>
<keyword evidence="2" id="KW-1185">Reference proteome</keyword>
<accession>A0A095XWW3</accession>
<evidence type="ECO:0000313" key="1">
    <source>
        <dbReference type="EMBL" id="KGE04166.1"/>
    </source>
</evidence>
<evidence type="ECO:0000313" key="2">
    <source>
        <dbReference type="Proteomes" id="UP000029640"/>
    </source>
</evidence>
<dbReference type="AlphaFoldDB" id="A0A095XWW3"/>
<proteinExistence type="predicted"/>
<dbReference type="EMBL" id="AUVB01000035">
    <property type="protein sequence ID" value="KGE04166.1"/>
    <property type="molecule type" value="Genomic_DNA"/>
</dbReference>
<dbReference type="STRING" id="1265313.HRUBRA_01195"/>
<dbReference type="Gene3D" id="3.40.50.720">
    <property type="entry name" value="NAD(P)-binding Rossmann-like Domain"/>
    <property type="match status" value="1"/>
</dbReference>
<name>A0A095XWW3_9GAMM</name>